<accession>A0AA35YJJ2</accession>
<proteinExistence type="predicted"/>
<protein>
    <submittedName>
        <fullName evidence="1">Uncharacterized protein</fullName>
    </submittedName>
</protein>
<organism evidence="1 2">
    <name type="scientific">Lactuca saligna</name>
    <name type="common">Willowleaf lettuce</name>
    <dbReference type="NCBI Taxonomy" id="75948"/>
    <lineage>
        <taxon>Eukaryota</taxon>
        <taxon>Viridiplantae</taxon>
        <taxon>Streptophyta</taxon>
        <taxon>Embryophyta</taxon>
        <taxon>Tracheophyta</taxon>
        <taxon>Spermatophyta</taxon>
        <taxon>Magnoliopsida</taxon>
        <taxon>eudicotyledons</taxon>
        <taxon>Gunneridae</taxon>
        <taxon>Pentapetalae</taxon>
        <taxon>asterids</taxon>
        <taxon>campanulids</taxon>
        <taxon>Asterales</taxon>
        <taxon>Asteraceae</taxon>
        <taxon>Cichorioideae</taxon>
        <taxon>Cichorieae</taxon>
        <taxon>Lactucinae</taxon>
        <taxon>Lactuca</taxon>
    </lineage>
</organism>
<sequence length="149" mass="17366">MYPLQSVIRSEGLGGLYSSHKSSLFGTATSQVLVGTIAKLVAVGRNVFTIYLYLWRRYVVFIAVSMETTCCLYRHTYRDDMSSLQIYLWRLSSYSDEPEKDDMLSLMATYCDRIYSDGKKDLLRRGYGDESYKKQHAVPETYREDFWNL</sequence>
<reference evidence="1" key="1">
    <citation type="submission" date="2023-04" db="EMBL/GenBank/DDBJ databases">
        <authorList>
            <person name="Vijverberg K."/>
            <person name="Xiong W."/>
            <person name="Schranz E."/>
        </authorList>
    </citation>
    <scope>NUCLEOTIDE SEQUENCE</scope>
</reference>
<dbReference type="Proteomes" id="UP001177003">
    <property type="component" value="Chromosome 3"/>
</dbReference>
<dbReference type="EMBL" id="OX465079">
    <property type="protein sequence ID" value="CAI9275099.1"/>
    <property type="molecule type" value="Genomic_DNA"/>
</dbReference>
<keyword evidence="2" id="KW-1185">Reference proteome</keyword>
<gene>
    <name evidence="1" type="ORF">LSALG_LOCUS15143</name>
</gene>
<evidence type="ECO:0000313" key="1">
    <source>
        <dbReference type="EMBL" id="CAI9275099.1"/>
    </source>
</evidence>
<name>A0AA35YJJ2_LACSI</name>
<evidence type="ECO:0000313" key="2">
    <source>
        <dbReference type="Proteomes" id="UP001177003"/>
    </source>
</evidence>
<dbReference type="AlphaFoldDB" id="A0AA35YJJ2"/>